<dbReference type="RefSeq" id="WP_042215758.1">
    <property type="nucleotide sequence ID" value="NZ_CP009285.1"/>
</dbReference>
<evidence type="ECO:0000313" key="1">
    <source>
        <dbReference type="EMBL" id="AIQ59675.1"/>
    </source>
</evidence>
<sequence length="94" mass="11315">MKCEFCGKDHTESLSNGEPIEFREIPQGNGEFYWVCLDCFEVIEEYDEYEPMNIKPKWHLYSLKEAKRLWKIIKPAYDRETLERMLSDLDKTSE</sequence>
<reference evidence="1" key="1">
    <citation type="submission" date="2014-08" db="EMBL/GenBank/DDBJ databases">
        <title>Comparative genomics of the Paenibacillus odorifer group.</title>
        <authorList>
            <person name="den Bakker H.C."/>
            <person name="Tsai Y.-C.Y.-C."/>
            <person name="Martin N."/>
            <person name="Korlach J."/>
            <person name="Wiedmann M."/>
        </authorList>
    </citation>
    <scope>NUCLEOTIDE SEQUENCE [LARGE SCALE GENOMIC DNA]</scope>
    <source>
        <strain evidence="1">DSM 13188</strain>
    </source>
</reference>
<proteinExistence type="predicted"/>
<keyword evidence="2" id="KW-1185">Reference proteome</keyword>
<dbReference type="EMBL" id="CP009285">
    <property type="protein sequence ID" value="AIQ59675.1"/>
    <property type="molecule type" value="Genomic_DNA"/>
</dbReference>
<evidence type="ECO:0000313" key="2">
    <source>
        <dbReference type="Proteomes" id="UP000029518"/>
    </source>
</evidence>
<dbReference type="Proteomes" id="UP000029518">
    <property type="component" value="Chromosome"/>
</dbReference>
<protein>
    <submittedName>
        <fullName evidence="1">Uncharacterized protein</fullName>
    </submittedName>
</protein>
<dbReference type="HOGENOM" id="CLU_2383370_0_0_9"/>
<organism evidence="1 2">
    <name type="scientific">Paenibacillus borealis</name>
    <dbReference type="NCBI Taxonomy" id="160799"/>
    <lineage>
        <taxon>Bacteria</taxon>
        <taxon>Bacillati</taxon>
        <taxon>Bacillota</taxon>
        <taxon>Bacilli</taxon>
        <taxon>Bacillales</taxon>
        <taxon>Paenibacillaceae</taxon>
        <taxon>Paenibacillus</taxon>
    </lineage>
</organism>
<dbReference type="KEGG" id="pbd:PBOR_23995"/>
<dbReference type="AlphaFoldDB" id="A0A089LHT8"/>
<name>A0A089LHT8_PAEBO</name>
<gene>
    <name evidence="1" type="ORF">PBOR_23995</name>
</gene>
<accession>A0A089LHT8</accession>
<dbReference type="OrthoDB" id="2381377at2"/>